<keyword evidence="3 4" id="KW-0862">Zinc</keyword>
<accession>A0AAW0SUR5</accession>
<dbReference type="EMBL" id="JARAKH010000044">
    <property type="protein sequence ID" value="KAK8378734.1"/>
    <property type="molecule type" value="Genomic_DNA"/>
</dbReference>
<feature type="region of interest" description="Disordered" evidence="5">
    <location>
        <begin position="184"/>
        <end position="231"/>
    </location>
</feature>
<dbReference type="EC" id="4.2.1.1" evidence="4"/>
<dbReference type="SMART" id="SM01057">
    <property type="entry name" value="Carb_anhydrase"/>
    <property type="match status" value="1"/>
</dbReference>
<dbReference type="GO" id="GO:0008270">
    <property type="term" value="F:zinc ion binding"/>
    <property type="evidence" value="ECO:0007669"/>
    <property type="project" value="UniProtKB-UniRule"/>
</dbReference>
<evidence type="ECO:0000256" key="2">
    <source>
        <dbReference type="ARBA" id="ARBA00022723"/>
    </source>
</evidence>
<dbReference type="InterPro" id="IPR023561">
    <property type="entry name" value="Carbonic_anhydrase_a-class"/>
</dbReference>
<comment type="caution">
    <text evidence="7">The sequence shown here is derived from an EMBL/GenBank/DDBJ whole genome shotgun (WGS) entry which is preliminary data.</text>
</comment>
<dbReference type="Proteomes" id="UP001487740">
    <property type="component" value="Unassembled WGS sequence"/>
</dbReference>
<dbReference type="PROSITE" id="PS51144">
    <property type="entry name" value="ALPHA_CA_2"/>
    <property type="match status" value="1"/>
</dbReference>
<feature type="domain" description="Alpha-carbonic anhydrase" evidence="6">
    <location>
        <begin position="255"/>
        <end position="507"/>
    </location>
</feature>
<dbReference type="PROSITE" id="PS00162">
    <property type="entry name" value="ALPHA_CA_1"/>
    <property type="match status" value="1"/>
</dbReference>
<name>A0AAW0SUR5_SCYPA</name>
<comment type="catalytic activity">
    <reaction evidence="4">
        <text>hydrogencarbonate + H(+) = CO2 + H2O</text>
        <dbReference type="Rhea" id="RHEA:10748"/>
        <dbReference type="ChEBI" id="CHEBI:15377"/>
        <dbReference type="ChEBI" id="CHEBI:15378"/>
        <dbReference type="ChEBI" id="CHEBI:16526"/>
        <dbReference type="ChEBI" id="CHEBI:17544"/>
        <dbReference type="EC" id="4.2.1.1"/>
    </reaction>
</comment>
<comment type="similarity">
    <text evidence="1 4">Belongs to the alpha-carbonic anhydrase family.</text>
</comment>
<dbReference type="InterPro" id="IPR036398">
    <property type="entry name" value="CA_dom_sf"/>
</dbReference>
<keyword evidence="2 4" id="KW-0479">Metal-binding</keyword>
<dbReference type="PANTHER" id="PTHR18952:SF278">
    <property type="entry name" value="CARBONIC ANHYDRASE"/>
    <property type="match status" value="1"/>
</dbReference>
<comment type="function">
    <text evidence="4">Reversible hydration of carbon dioxide.</text>
</comment>
<dbReference type="Pfam" id="PF00194">
    <property type="entry name" value="Carb_anhydrase"/>
    <property type="match status" value="1"/>
</dbReference>
<evidence type="ECO:0000256" key="4">
    <source>
        <dbReference type="RuleBase" id="RU367011"/>
    </source>
</evidence>
<dbReference type="InterPro" id="IPR001148">
    <property type="entry name" value="CA_dom"/>
</dbReference>
<protein>
    <recommendedName>
        <fullName evidence="4">Carbonic anhydrase</fullName>
        <ecNumber evidence="4">4.2.1.1</ecNumber>
    </recommendedName>
</protein>
<dbReference type="GO" id="GO:0005886">
    <property type="term" value="C:plasma membrane"/>
    <property type="evidence" value="ECO:0007669"/>
    <property type="project" value="TreeGrafter"/>
</dbReference>
<dbReference type="PANTHER" id="PTHR18952">
    <property type="entry name" value="CARBONIC ANHYDRASE"/>
    <property type="match status" value="1"/>
</dbReference>
<evidence type="ECO:0000256" key="3">
    <source>
        <dbReference type="ARBA" id="ARBA00022833"/>
    </source>
</evidence>
<keyword evidence="4" id="KW-0456">Lyase</keyword>
<dbReference type="CDD" id="cd00326">
    <property type="entry name" value="alpha_CA"/>
    <property type="match status" value="1"/>
</dbReference>
<dbReference type="InterPro" id="IPR018338">
    <property type="entry name" value="Carbonic_anhydrase_a-class_CS"/>
</dbReference>
<dbReference type="GO" id="GO:0004089">
    <property type="term" value="F:carbonate dehydratase activity"/>
    <property type="evidence" value="ECO:0007669"/>
    <property type="project" value="UniProtKB-UniRule"/>
</dbReference>
<comment type="cofactor">
    <cofactor evidence="4">
        <name>Zn(2+)</name>
        <dbReference type="ChEBI" id="CHEBI:29105"/>
    </cofactor>
</comment>
<dbReference type="SUPFAM" id="SSF51069">
    <property type="entry name" value="Carbonic anhydrase"/>
    <property type="match status" value="1"/>
</dbReference>
<organism evidence="7 8">
    <name type="scientific">Scylla paramamosain</name>
    <name type="common">Mud crab</name>
    <dbReference type="NCBI Taxonomy" id="85552"/>
    <lineage>
        <taxon>Eukaryota</taxon>
        <taxon>Metazoa</taxon>
        <taxon>Ecdysozoa</taxon>
        <taxon>Arthropoda</taxon>
        <taxon>Crustacea</taxon>
        <taxon>Multicrustacea</taxon>
        <taxon>Malacostraca</taxon>
        <taxon>Eumalacostraca</taxon>
        <taxon>Eucarida</taxon>
        <taxon>Decapoda</taxon>
        <taxon>Pleocyemata</taxon>
        <taxon>Brachyura</taxon>
        <taxon>Eubrachyura</taxon>
        <taxon>Portunoidea</taxon>
        <taxon>Portunidae</taxon>
        <taxon>Portuninae</taxon>
        <taxon>Scylla</taxon>
    </lineage>
</organism>
<reference evidence="7 8" key="1">
    <citation type="submission" date="2023-03" db="EMBL/GenBank/DDBJ databases">
        <title>High-quality genome of Scylla paramamosain provides insights in environmental adaptation.</title>
        <authorList>
            <person name="Zhang L."/>
        </authorList>
    </citation>
    <scope>NUCLEOTIDE SEQUENCE [LARGE SCALE GENOMIC DNA]</scope>
    <source>
        <strain evidence="7">LZ_2023a</strain>
        <tissue evidence="7">Muscle</tissue>
    </source>
</reference>
<proteinExistence type="inferred from homology"/>
<evidence type="ECO:0000259" key="6">
    <source>
        <dbReference type="PROSITE" id="PS51144"/>
    </source>
</evidence>
<dbReference type="Gene3D" id="3.10.200.10">
    <property type="entry name" value="Alpha carbonic anhydrase"/>
    <property type="match status" value="1"/>
</dbReference>
<sequence>MHLKIFPRGAVPLKTFHRGAVPLKTFHRGAVPLKTFPCGAVPLKTFNRGGVPLKTFHRGAVPLKTFPCGGVPLKTFPRGAVPLKTFHRGAVPLKTFHRGAVPLKTFHRGAVPLKTFPCGGVPLKTFPRGAVPLKTFPRGAVPLKTFHRGAVPLKTFHRCAVPLKTFHRGAVPLKTFHRCASDSLRSTSEERLKPADLPPPPQPRIAAATTSMPNLSLSERPGGRKRRSGFRGENTMIPTLVMLSFMLMVSGVAATYYDYENQDKWGGSCNTGEKQSPLNFRTVFPSSFPPLIFKNYGLINITLEIDDHHLKANLVPLSPNRPHLLGGGLNGKYVLDSFHFHWGKNDEEGSEHRLADFSFAGEMHFVHYKEDQVQGRDPDDVAVLAVWLEAPVGNSDYGESDDDDAASDNFWLHNLVPNGPFLSHISRQTVLRYLLPENARSFFRYEGSLTTPPCSETVVWTVFRDPVVVPRRLLYFLRSLQSDHGRLISRNFRNVQYQGNRKVYFSDIPDWHSEEFNKVLWK</sequence>
<keyword evidence="8" id="KW-1185">Reference proteome</keyword>
<evidence type="ECO:0000313" key="8">
    <source>
        <dbReference type="Proteomes" id="UP001487740"/>
    </source>
</evidence>
<evidence type="ECO:0000313" key="7">
    <source>
        <dbReference type="EMBL" id="KAK8378734.1"/>
    </source>
</evidence>
<evidence type="ECO:0000256" key="1">
    <source>
        <dbReference type="ARBA" id="ARBA00010718"/>
    </source>
</evidence>
<dbReference type="AlphaFoldDB" id="A0AAW0SUR5"/>
<evidence type="ECO:0000256" key="5">
    <source>
        <dbReference type="SAM" id="MobiDB-lite"/>
    </source>
</evidence>
<gene>
    <name evidence="7" type="ORF">O3P69_009447</name>
</gene>